<feature type="transmembrane region" description="Helical" evidence="1">
    <location>
        <begin position="40"/>
        <end position="57"/>
    </location>
</feature>
<name>A0ABX8AZN5_9BACT</name>
<reference evidence="2 3" key="1">
    <citation type="submission" date="2021-03" db="EMBL/GenBank/DDBJ databases">
        <title>Genomic and phenotypic characterization of Chloracidobacterium isolates provides evidence for multiple species.</title>
        <authorList>
            <person name="Saini M.K."/>
            <person name="Costas A.M.G."/>
            <person name="Tank M."/>
            <person name="Bryant D.A."/>
        </authorList>
    </citation>
    <scope>NUCLEOTIDE SEQUENCE [LARGE SCALE GENOMIC DNA]</scope>
    <source>
        <strain evidence="2 3">N</strain>
    </source>
</reference>
<accession>A0ABX8AZN5</accession>
<dbReference type="EMBL" id="CP072642">
    <property type="protein sequence ID" value="QUV94164.1"/>
    <property type="molecule type" value="Genomic_DNA"/>
</dbReference>
<dbReference type="Proteomes" id="UP000677668">
    <property type="component" value="Chromosome 1"/>
</dbReference>
<proteinExistence type="predicted"/>
<organism evidence="2 3">
    <name type="scientific">Chloracidobacterium sp. N</name>
    <dbReference type="NCBI Taxonomy" id="2821540"/>
    <lineage>
        <taxon>Bacteria</taxon>
        <taxon>Pseudomonadati</taxon>
        <taxon>Acidobacteriota</taxon>
        <taxon>Terriglobia</taxon>
        <taxon>Terriglobales</taxon>
        <taxon>Acidobacteriaceae</taxon>
        <taxon>Chloracidobacterium</taxon>
        <taxon>Chloracidobacterium aggregatum</taxon>
    </lineage>
</organism>
<keyword evidence="1" id="KW-0812">Transmembrane</keyword>
<keyword evidence="1" id="KW-0472">Membrane</keyword>
<evidence type="ECO:0000313" key="3">
    <source>
        <dbReference type="Proteomes" id="UP000677668"/>
    </source>
</evidence>
<feature type="transmembrane region" description="Helical" evidence="1">
    <location>
        <begin position="12"/>
        <end position="28"/>
    </location>
</feature>
<keyword evidence="1" id="KW-1133">Transmembrane helix</keyword>
<gene>
    <name evidence="2" type="ORF">J8C05_01525</name>
</gene>
<evidence type="ECO:0000256" key="1">
    <source>
        <dbReference type="SAM" id="Phobius"/>
    </source>
</evidence>
<dbReference type="RefSeq" id="WP_014098825.1">
    <property type="nucleotide sequence ID" value="NZ_CP072642.1"/>
</dbReference>
<protein>
    <submittedName>
        <fullName evidence="2">Uncharacterized protein</fullName>
    </submittedName>
</protein>
<keyword evidence="3" id="KW-1185">Reference proteome</keyword>
<sequence>MPEKKPRRSPLEWLVPVFFVLVGTWYLLEWGLASPTGLTFRAGVGVLLLVYGGWRLVRLRQPGATPPAS</sequence>
<evidence type="ECO:0000313" key="2">
    <source>
        <dbReference type="EMBL" id="QUV94164.1"/>
    </source>
</evidence>